<dbReference type="Pfam" id="PF00282">
    <property type="entry name" value="Pyridoxal_deC"/>
    <property type="match status" value="1"/>
</dbReference>
<dbReference type="Proteomes" id="UP000494363">
    <property type="component" value="Unassembled WGS sequence"/>
</dbReference>
<evidence type="ECO:0000256" key="7">
    <source>
        <dbReference type="RuleBase" id="RU000382"/>
    </source>
</evidence>
<dbReference type="InterPro" id="IPR015421">
    <property type="entry name" value="PyrdxlP-dep_Trfase_major"/>
</dbReference>
<name>A0A6J5F7X0_9BURK</name>
<keyword evidence="9" id="KW-1185">Reference proteome</keyword>
<dbReference type="EC" id="4.1.1.105" evidence="8"/>
<organism evidence="8 9">
    <name type="scientific">Paraburkholderia humisilvae</name>
    <dbReference type="NCBI Taxonomy" id="627669"/>
    <lineage>
        <taxon>Bacteria</taxon>
        <taxon>Pseudomonadati</taxon>
        <taxon>Pseudomonadota</taxon>
        <taxon>Betaproteobacteria</taxon>
        <taxon>Burkholderiales</taxon>
        <taxon>Burkholderiaceae</taxon>
        <taxon>Paraburkholderia</taxon>
    </lineage>
</organism>
<keyword evidence="3" id="KW-0210">Decarboxylase</keyword>
<comment type="similarity">
    <text evidence="2 7">Belongs to the group II decarboxylase family.</text>
</comment>
<evidence type="ECO:0000256" key="4">
    <source>
        <dbReference type="ARBA" id="ARBA00022898"/>
    </source>
</evidence>
<evidence type="ECO:0000256" key="5">
    <source>
        <dbReference type="ARBA" id="ARBA00023239"/>
    </source>
</evidence>
<reference evidence="8 9" key="1">
    <citation type="submission" date="2020-04" db="EMBL/GenBank/DDBJ databases">
        <authorList>
            <person name="De Canck E."/>
        </authorList>
    </citation>
    <scope>NUCLEOTIDE SEQUENCE [LARGE SCALE GENOMIC DNA]</scope>
    <source>
        <strain evidence="8 9">LMG 29542</strain>
    </source>
</reference>
<dbReference type="RefSeq" id="WP_175233049.1">
    <property type="nucleotide sequence ID" value="NZ_CADIKH010000121.1"/>
</dbReference>
<dbReference type="EMBL" id="CADIKH010000121">
    <property type="protein sequence ID" value="CAB3774473.1"/>
    <property type="molecule type" value="Genomic_DNA"/>
</dbReference>
<evidence type="ECO:0000256" key="2">
    <source>
        <dbReference type="ARBA" id="ARBA00009533"/>
    </source>
</evidence>
<dbReference type="GO" id="GO:0036469">
    <property type="term" value="F:L-tryptophan decarboxylase activity"/>
    <property type="evidence" value="ECO:0007669"/>
    <property type="project" value="UniProtKB-EC"/>
</dbReference>
<proteinExistence type="inferred from homology"/>
<dbReference type="InterPro" id="IPR015424">
    <property type="entry name" value="PyrdxlP-dep_Trfase"/>
</dbReference>
<dbReference type="GO" id="GO:0006520">
    <property type="term" value="P:amino acid metabolic process"/>
    <property type="evidence" value="ECO:0007669"/>
    <property type="project" value="InterPro"/>
</dbReference>
<evidence type="ECO:0000313" key="9">
    <source>
        <dbReference type="Proteomes" id="UP000494363"/>
    </source>
</evidence>
<dbReference type="AlphaFoldDB" id="A0A6J5F7X0"/>
<dbReference type="GO" id="GO:0030170">
    <property type="term" value="F:pyridoxal phosphate binding"/>
    <property type="evidence" value="ECO:0007669"/>
    <property type="project" value="InterPro"/>
</dbReference>
<accession>A0A6J5F7X0</accession>
<keyword evidence="4 6" id="KW-0663">Pyridoxal phosphate</keyword>
<evidence type="ECO:0000256" key="1">
    <source>
        <dbReference type="ARBA" id="ARBA00001933"/>
    </source>
</evidence>
<evidence type="ECO:0000256" key="6">
    <source>
        <dbReference type="PIRSR" id="PIRSR602129-50"/>
    </source>
</evidence>
<dbReference type="InterPro" id="IPR002129">
    <property type="entry name" value="PyrdxlP-dep_de-COase"/>
</dbReference>
<protein>
    <submittedName>
        <fullName evidence="8">Tryptophan decarboxylase</fullName>
        <ecNumber evidence="8">4.1.1.105</ecNumber>
    </submittedName>
</protein>
<feature type="modified residue" description="N6-(pyridoxal phosphate)lysine" evidence="6">
    <location>
        <position position="292"/>
    </location>
</feature>
<keyword evidence="5 7" id="KW-0456">Lyase</keyword>
<dbReference type="PANTHER" id="PTHR11999:SF70">
    <property type="entry name" value="MIP05841P"/>
    <property type="match status" value="1"/>
</dbReference>
<dbReference type="InterPro" id="IPR015422">
    <property type="entry name" value="PyrdxlP-dep_Trfase_small"/>
</dbReference>
<dbReference type="InterPro" id="IPR010977">
    <property type="entry name" value="Aromatic_deC"/>
</dbReference>
<comment type="cofactor">
    <cofactor evidence="1 6 7">
        <name>pyridoxal 5'-phosphate</name>
        <dbReference type="ChEBI" id="CHEBI:597326"/>
    </cofactor>
</comment>
<dbReference type="GO" id="GO:0019752">
    <property type="term" value="P:carboxylic acid metabolic process"/>
    <property type="evidence" value="ECO:0007669"/>
    <property type="project" value="InterPro"/>
</dbReference>
<sequence>MAMLREMELPVDTMRTLGYRAVDLIIDHHAHRTEHTVVGATFVSPAIEETSRPPEHPTPPGQVLEQAHREILSSALHADHPLNFGRIPGPAMFIGALGDMLAAGFNACAVSTAVSPGATRVEQLCATWLANAIGLAPGSGGIFVSGGSVANLMAVVLARDRHPGEIARLVAYCSDQTHPSIRRALRIAGLSADNLRTVPVDDAFRIDLTALHTQIAADQHAGRIPFLLIANAGTTNTGSVDPLREMGRIATRYGMWFHVDGAFGAAAAMGTRAVQLFDGLANADSVTIDPHKWLFQPYAISCLLIKSPEALARSFYLTDVYLQDDQQDPANLSAQGIEVTRPFRALKLWMSITCHGMAAIRRAIDHGIELAEHAAKAIEMSPDLSIVTLPSLGVLTFACRAGHLSGVERDALHEQVSRTLIADGHAVIFCTTVHGRRVFRMCVINPLTTRAGIERTLLRVVETVRNYLAFHAPLSNAHAVPTGKG</sequence>
<dbReference type="Gene3D" id="3.40.640.10">
    <property type="entry name" value="Type I PLP-dependent aspartate aminotransferase-like (Major domain)"/>
    <property type="match status" value="1"/>
</dbReference>
<dbReference type="PRINTS" id="PR00800">
    <property type="entry name" value="YHDCRBOXLASE"/>
</dbReference>
<gene>
    <name evidence="8" type="ORF">LMG29542_07850</name>
</gene>
<evidence type="ECO:0000256" key="3">
    <source>
        <dbReference type="ARBA" id="ARBA00022793"/>
    </source>
</evidence>
<dbReference type="Gene3D" id="3.90.1150.10">
    <property type="entry name" value="Aspartate Aminotransferase, domain 1"/>
    <property type="match status" value="1"/>
</dbReference>
<evidence type="ECO:0000313" key="8">
    <source>
        <dbReference type="EMBL" id="CAB3774473.1"/>
    </source>
</evidence>
<dbReference type="PANTHER" id="PTHR11999">
    <property type="entry name" value="GROUP II PYRIDOXAL-5-PHOSPHATE DECARBOXYLASE"/>
    <property type="match status" value="1"/>
</dbReference>
<dbReference type="Gene3D" id="3.90.1150.170">
    <property type="match status" value="1"/>
</dbReference>
<dbReference type="SUPFAM" id="SSF53383">
    <property type="entry name" value="PLP-dependent transferases"/>
    <property type="match status" value="1"/>
</dbReference>